<accession>B3E2B1</accession>
<keyword evidence="4" id="KW-0410">Iron transport</keyword>
<sequence length="242" mass="27213">MQARPYLKAISLKEDMITDWDKYPFNIPAIRNINTLQFHSGVTFFVGENGAGKSTLIESIALAMGFSSEGGTRNFNLATADTISTLHRYLKTIRSFATPKDYYFLRAESFYNVATYMDQVGGITSGYGDKLLHERSHGEAFMAALTLKLRGKGLYIFDEPEAALSPTRQMAAISAIHQLVKKESQFIIATHSPILLSYPDAKILHLDEHGISEISYEETEHFSITRSFLNNYKKLLPTLLED</sequence>
<dbReference type="Proteomes" id="UP000002420">
    <property type="component" value="Chromosome"/>
</dbReference>
<proteinExistence type="predicted"/>
<dbReference type="GO" id="GO:0016887">
    <property type="term" value="F:ATP hydrolysis activity"/>
    <property type="evidence" value="ECO:0007669"/>
    <property type="project" value="InterPro"/>
</dbReference>
<evidence type="ECO:0000313" key="10">
    <source>
        <dbReference type="Proteomes" id="UP000002420"/>
    </source>
</evidence>
<evidence type="ECO:0000256" key="6">
    <source>
        <dbReference type="ARBA" id="ARBA00023065"/>
    </source>
</evidence>
<evidence type="ECO:0000313" key="9">
    <source>
        <dbReference type="EMBL" id="ACD94164.1"/>
    </source>
</evidence>
<evidence type="ECO:0000256" key="3">
    <source>
        <dbReference type="ARBA" id="ARBA00022475"/>
    </source>
</evidence>
<dbReference type="GO" id="GO:0005886">
    <property type="term" value="C:plasma membrane"/>
    <property type="evidence" value="ECO:0007669"/>
    <property type="project" value="UniProtKB-SubCell"/>
</dbReference>
<dbReference type="InterPro" id="IPR003593">
    <property type="entry name" value="AAA+_ATPase"/>
</dbReference>
<name>B3E2B1_TRIL1</name>
<keyword evidence="5" id="KW-0408">Iron</keyword>
<feature type="domain" description="AAA+ ATPase" evidence="8">
    <location>
        <begin position="39"/>
        <end position="209"/>
    </location>
</feature>
<dbReference type="InterPro" id="IPR051535">
    <property type="entry name" value="Siderophore_ABC-ATPase"/>
</dbReference>
<keyword evidence="7" id="KW-0472">Membrane</keyword>
<evidence type="ECO:0000256" key="2">
    <source>
        <dbReference type="ARBA" id="ARBA00022448"/>
    </source>
</evidence>
<dbReference type="PANTHER" id="PTHR42771">
    <property type="entry name" value="IRON(3+)-HYDROXAMATE IMPORT ATP-BINDING PROTEIN FHUC"/>
    <property type="match status" value="1"/>
</dbReference>
<dbReference type="HOGENOM" id="CLU_079631_2_0_7"/>
<keyword evidence="10" id="KW-1185">Reference proteome</keyword>
<dbReference type="KEGG" id="glo:Glov_0436"/>
<dbReference type="GO" id="GO:0005524">
    <property type="term" value="F:ATP binding"/>
    <property type="evidence" value="ECO:0007669"/>
    <property type="project" value="InterPro"/>
</dbReference>
<dbReference type="RefSeq" id="WP_012468521.1">
    <property type="nucleotide sequence ID" value="NC_010814.1"/>
</dbReference>
<evidence type="ECO:0000256" key="4">
    <source>
        <dbReference type="ARBA" id="ARBA00022496"/>
    </source>
</evidence>
<dbReference type="AlphaFoldDB" id="B3E2B1"/>
<dbReference type="InterPro" id="IPR027417">
    <property type="entry name" value="P-loop_NTPase"/>
</dbReference>
<evidence type="ECO:0000256" key="5">
    <source>
        <dbReference type="ARBA" id="ARBA00023004"/>
    </source>
</evidence>
<reference evidence="9 10" key="1">
    <citation type="submission" date="2008-05" db="EMBL/GenBank/DDBJ databases">
        <title>Complete sequence of chromosome of Geobacter lovleyi SZ.</title>
        <authorList>
            <consortium name="US DOE Joint Genome Institute"/>
            <person name="Lucas S."/>
            <person name="Copeland A."/>
            <person name="Lapidus A."/>
            <person name="Glavina del Rio T."/>
            <person name="Dalin E."/>
            <person name="Tice H."/>
            <person name="Bruce D."/>
            <person name="Goodwin L."/>
            <person name="Pitluck S."/>
            <person name="Chertkov O."/>
            <person name="Meincke L."/>
            <person name="Brettin T."/>
            <person name="Detter J.C."/>
            <person name="Han C."/>
            <person name="Tapia R."/>
            <person name="Kuske C.R."/>
            <person name="Schmutz J."/>
            <person name="Larimer F."/>
            <person name="Land M."/>
            <person name="Hauser L."/>
            <person name="Kyrpides N."/>
            <person name="Mikhailova N."/>
            <person name="Sung Y."/>
            <person name="Fletcher K.E."/>
            <person name="Ritalahti K.M."/>
            <person name="Loeffler F.E."/>
            <person name="Richardson P."/>
        </authorList>
    </citation>
    <scope>NUCLEOTIDE SEQUENCE [LARGE SCALE GENOMIC DNA]</scope>
    <source>
        <strain evidence="10">ATCC BAA-1151 / DSM 17278 / SZ</strain>
    </source>
</reference>
<dbReference type="Gene3D" id="3.40.50.300">
    <property type="entry name" value="P-loop containing nucleotide triphosphate hydrolases"/>
    <property type="match status" value="2"/>
</dbReference>
<keyword evidence="2" id="KW-0813">Transport</keyword>
<dbReference type="PANTHER" id="PTHR42771:SF2">
    <property type="entry name" value="IRON(3+)-HYDROXAMATE IMPORT ATP-BINDING PROTEIN FHUC"/>
    <property type="match status" value="1"/>
</dbReference>
<dbReference type="eggNOG" id="COG3910">
    <property type="taxonomic scope" value="Bacteria"/>
</dbReference>
<evidence type="ECO:0000256" key="7">
    <source>
        <dbReference type="ARBA" id="ARBA00023136"/>
    </source>
</evidence>
<dbReference type="EMBL" id="CP001089">
    <property type="protein sequence ID" value="ACD94164.1"/>
    <property type="molecule type" value="Genomic_DNA"/>
</dbReference>
<keyword evidence="6" id="KW-0406">Ion transport</keyword>
<organism evidence="9 10">
    <name type="scientific">Trichlorobacter lovleyi (strain ATCC BAA-1151 / DSM 17278 / SZ)</name>
    <name type="common">Geobacter lovleyi</name>
    <dbReference type="NCBI Taxonomy" id="398767"/>
    <lineage>
        <taxon>Bacteria</taxon>
        <taxon>Pseudomonadati</taxon>
        <taxon>Thermodesulfobacteriota</taxon>
        <taxon>Desulfuromonadia</taxon>
        <taxon>Geobacterales</taxon>
        <taxon>Geobacteraceae</taxon>
        <taxon>Trichlorobacter</taxon>
    </lineage>
</organism>
<dbReference type="SUPFAM" id="SSF52540">
    <property type="entry name" value="P-loop containing nucleoside triphosphate hydrolases"/>
    <property type="match status" value="1"/>
</dbReference>
<dbReference type="SMART" id="SM00382">
    <property type="entry name" value="AAA"/>
    <property type="match status" value="1"/>
</dbReference>
<dbReference type="InterPro" id="IPR003959">
    <property type="entry name" value="ATPase_AAA_core"/>
</dbReference>
<dbReference type="OrthoDB" id="9784297at2"/>
<evidence type="ECO:0000259" key="8">
    <source>
        <dbReference type="SMART" id="SM00382"/>
    </source>
</evidence>
<protein>
    <submittedName>
        <fullName evidence="9">SMC domain protein</fullName>
    </submittedName>
</protein>
<dbReference type="STRING" id="398767.Glov_0436"/>
<dbReference type="InterPro" id="IPR038729">
    <property type="entry name" value="Rad50/SbcC_AAA"/>
</dbReference>
<evidence type="ECO:0000256" key="1">
    <source>
        <dbReference type="ARBA" id="ARBA00004202"/>
    </source>
</evidence>
<keyword evidence="3" id="KW-1003">Cell membrane</keyword>
<dbReference type="Pfam" id="PF13304">
    <property type="entry name" value="AAA_21"/>
    <property type="match status" value="1"/>
</dbReference>
<dbReference type="Pfam" id="PF13476">
    <property type="entry name" value="AAA_23"/>
    <property type="match status" value="1"/>
</dbReference>
<dbReference type="GO" id="GO:0006826">
    <property type="term" value="P:iron ion transport"/>
    <property type="evidence" value="ECO:0007669"/>
    <property type="project" value="UniProtKB-KW"/>
</dbReference>
<dbReference type="GO" id="GO:0006302">
    <property type="term" value="P:double-strand break repair"/>
    <property type="evidence" value="ECO:0007669"/>
    <property type="project" value="InterPro"/>
</dbReference>
<comment type="subcellular location">
    <subcellularLocation>
        <location evidence="1">Cell membrane</location>
        <topology evidence="1">Peripheral membrane protein</topology>
    </subcellularLocation>
</comment>
<gene>
    <name evidence="9" type="ordered locus">Glov_0436</name>
</gene>
<dbReference type="CDD" id="cd00267">
    <property type="entry name" value="ABC_ATPase"/>
    <property type="match status" value="1"/>
</dbReference>